<gene>
    <name evidence="7" type="ORF">SAE01_36360</name>
</gene>
<evidence type="ECO:0000256" key="1">
    <source>
        <dbReference type="ARBA" id="ARBA00004141"/>
    </source>
</evidence>
<feature type="transmembrane region" description="Helical" evidence="5">
    <location>
        <begin position="87"/>
        <end position="105"/>
    </location>
</feature>
<comment type="caution">
    <text evidence="7">The sequence shown here is derived from an EMBL/GenBank/DDBJ whole genome shotgun (WGS) entry which is preliminary data.</text>
</comment>
<dbReference type="PANTHER" id="PTHR36974:SF1">
    <property type="entry name" value="DOXX FAMILY MEMBRANE PROTEIN"/>
    <property type="match status" value="1"/>
</dbReference>
<evidence type="ECO:0000256" key="3">
    <source>
        <dbReference type="ARBA" id="ARBA00022989"/>
    </source>
</evidence>
<feature type="transmembrane region" description="Helical" evidence="5">
    <location>
        <begin position="56"/>
        <end position="75"/>
    </location>
</feature>
<dbReference type="InterPro" id="IPR009908">
    <property type="entry name" value="Methylamine_util_MauE"/>
</dbReference>
<dbReference type="GO" id="GO:0016020">
    <property type="term" value="C:membrane"/>
    <property type="evidence" value="ECO:0007669"/>
    <property type="project" value="UniProtKB-SubCell"/>
</dbReference>
<evidence type="ECO:0000313" key="7">
    <source>
        <dbReference type="EMBL" id="GEO11140.1"/>
    </source>
</evidence>
<evidence type="ECO:0000256" key="4">
    <source>
        <dbReference type="ARBA" id="ARBA00023136"/>
    </source>
</evidence>
<dbReference type="Proteomes" id="UP000321513">
    <property type="component" value="Unassembled WGS sequence"/>
</dbReference>
<reference evidence="7 8" key="1">
    <citation type="submission" date="2019-07" db="EMBL/GenBank/DDBJ databases">
        <title>Whole genome shotgun sequence of Segetibacter aerophilus NBRC 106135.</title>
        <authorList>
            <person name="Hosoyama A."/>
            <person name="Uohara A."/>
            <person name="Ohji S."/>
            <person name="Ichikawa N."/>
        </authorList>
    </citation>
    <scope>NUCLEOTIDE SEQUENCE [LARGE SCALE GENOMIC DNA]</scope>
    <source>
        <strain evidence="7 8">NBRC 106135</strain>
    </source>
</reference>
<feature type="transmembrane region" description="Helical" evidence="5">
    <location>
        <begin position="29"/>
        <end position="49"/>
    </location>
</feature>
<dbReference type="GO" id="GO:0030416">
    <property type="term" value="P:methylamine metabolic process"/>
    <property type="evidence" value="ECO:0007669"/>
    <property type="project" value="InterPro"/>
</dbReference>
<evidence type="ECO:0000259" key="6">
    <source>
        <dbReference type="Pfam" id="PF07291"/>
    </source>
</evidence>
<accession>A0A512BGP6</accession>
<keyword evidence="3 5" id="KW-1133">Transmembrane helix</keyword>
<dbReference type="OrthoDB" id="327939at2"/>
<protein>
    <recommendedName>
        <fullName evidence="6">Methylamine utilisation protein MauE domain-containing protein</fullName>
    </recommendedName>
</protein>
<evidence type="ECO:0000256" key="2">
    <source>
        <dbReference type="ARBA" id="ARBA00022692"/>
    </source>
</evidence>
<dbReference type="Pfam" id="PF07291">
    <property type="entry name" value="MauE"/>
    <property type="match status" value="1"/>
</dbReference>
<keyword evidence="8" id="KW-1185">Reference proteome</keyword>
<feature type="domain" description="Methylamine utilisation protein MauE" evidence="6">
    <location>
        <begin position="1"/>
        <end position="68"/>
    </location>
</feature>
<dbReference type="EMBL" id="BJYT01000016">
    <property type="protein sequence ID" value="GEO11140.1"/>
    <property type="molecule type" value="Genomic_DNA"/>
</dbReference>
<organism evidence="7 8">
    <name type="scientific">Segetibacter aerophilus</name>
    <dbReference type="NCBI Taxonomy" id="670293"/>
    <lineage>
        <taxon>Bacteria</taxon>
        <taxon>Pseudomonadati</taxon>
        <taxon>Bacteroidota</taxon>
        <taxon>Chitinophagia</taxon>
        <taxon>Chitinophagales</taxon>
        <taxon>Chitinophagaceae</taxon>
        <taxon>Segetibacter</taxon>
    </lineage>
</organism>
<comment type="subcellular location">
    <subcellularLocation>
        <location evidence="1">Membrane</location>
        <topology evidence="1">Multi-pass membrane protein</topology>
    </subcellularLocation>
</comment>
<evidence type="ECO:0000313" key="8">
    <source>
        <dbReference type="Proteomes" id="UP000321513"/>
    </source>
</evidence>
<keyword evidence="4 5" id="KW-0472">Membrane</keyword>
<name>A0A512BGP6_9BACT</name>
<dbReference type="AlphaFoldDB" id="A0A512BGP6"/>
<sequence length="122" mass="14301">MAVLYIAAGINHFRSPKFYQKIMPPYLPYSYPLIYISGFFEAFLGILLFFDKTRNLAAWGLVVLLIAVFPANVQMLVDYIRENNPRFWVAIARLPLQLPLIWWAYSFTDRRNNRRNVSKVPA</sequence>
<evidence type="ECO:0000256" key="5">
    <source>
        <dbReference type="SAM" id="Phobius"/>
    </source>
</evidence>
<keyword evidence="2 5" id="KW-0812">Transmembrane</keyword>
<proteinExistence type="predicted"/>
<dbReference type="PANTHER" id="PTHR36974">
    <property type="entry name" value="MEMBRANE PROTEIN-RELATED"/>
    <property type="match status" value="1"/>
</dbReference>